<dbReference type="CDD" id="cd21176">
    <property type="entry name" value="LPMO_auxiliary-like"/>
    <property type="match status" value="1"/>
</dbReference>
<evidence type="ECO:0000313" key="11">
    <source>
        <dbReference type="Proteomes" id="UP000799428"/>
    </source>
</evidence>
<sequence>MLLSILLATWFSLVSSHTVLVYPGWRGNNIHANGTVSDTDPSIKPGSLGITFEANGTKGFPYGMQWMYPCGGMPTSQNRTKWPVGGGAVSLQPGWFPGHSLAMFYINMGLGNEPLNYSHTMVPVFQITGPSNVQYNGSFCLPQVPLPAGYTPQVGDNATIQVIEAAQHGAALYNCADITFALPEDVPEVNQTNCFNSTQPGEDIGFNLVYSTTSSIGYPALQVNGYFSLLVPVMLIVASWLTWI</sequence>
<keyword evidence="4 8" id="KW-0732">Signal</keyword>
<accession>A0A6G1KNR3</accession>
<dbReference type="PANTHER" id="PTHR34992:SF10">
    <property type="entry name" value="COPPER ACQUISITION FACTOR BIM1-LIKE DOMAIN-CONTAINING PROTEIN"/>
    <property type="match status" value="1"/>
</dbReference>
<name>A0A6G1KNR3_9PLEO</name>
<feature type="signal peptide" evidence="8">
    <location>
        <begin position="1"/>
        <end position="16"/>
    </location>
</feature>
<dbReference type="EMBL" id="MU005764">
    <property type="protein sequence ID" value="KAF2714478.1"/>
    <property type="molecule type" value="Genomic_DNA"/>
</dbReference>
<protein>
    <recommendedName>
        <fullName evidence="9">Copper acquisition factor BIM1-like domain-containing protein</fullName>
    </recommendedName>
</protein>
<comment type="subcellular location">
    <subcellularLocation>
        <location evidence="1">Cell membrane</location>
        <topology evidence="1">Lipid-anchor</topology>
        <topology evidence="1">GPI-anchor</topology>
    </subcellularLocation>
</comment>
<evidence type="ECO:0000256" key="3">
    <source>
        <dbReference type="ARBA" id="ARBA00022622"/>
    </source>
</evidence>
<keyword evidence="11" id="KW-1185">Reference proteome</keyword>
<dbReference type="InterPro" id="IPR046530">
    <property type="entry name" value="BIM1-like_dom"/>
</dbReference>
<evidence type="ECO:0000256" key="4">
    <source>
        <dbReference type="ARBA" id="ARBA00022729"/>
    </source>
</evidence>
<evidence type="ECO:0000313" key="10">
    <source>
        <dbReference type="EMBL" id="KAF2714478.1"/>
    </source>
</evidence>
<dbReference type="Pfam" id="PF20238">
    <property type="entry name" value="BIM1-like_dom"/>
    <property type="match status" value="1"/>
</dbReference>
<evidence type="ECO:0000256" key="2">
    <source>
        <dbReference type="ARBA" id="ARBA00022475"/>
    </source>
</evidence>
<evidence type="ECO:0000256" key="7">
    <source>
        <dbReference type="ARBA" id="ARBA00023288"/>
    </source>
</evidence>
<reference evidence="10" key="1">
    <citation type="journal article" date="2020" name="Stud. Mycol.">
        <title>101 Dothideomycetes genomes: a test case for predicting lifestyles and emergence of pathogens.</title>
        <authorList>
            <person name="Haridas S."/>
            <person name="Albert R."/>
            <person name="Binder M."/>
            <person name="Bloem J."/>
            <person name="Labutti K."/>
            <person name="Salamov A."/>
            <person name="Andreopoulos B."/>
            <person name="Baker S."/>
            <person name="Barry K."/>
            <person name="Bills G."/>
            <person name="Bluhm B."/>
            <person name="Cannon C."/>
            <person name="Castanera R."/>
            <person name="Culley D."/>
            <person name="Daum C."/>
            <person name="Ezra D."/>
            <person name="Gonzalez J."/>
            <person name="Henrissat B."/>
            <person name="Kuo A."/>
            <person name="Liang C."/>
            <person name="Lipzen A."/>
            <person name="Lutzoni F."/>
            <person name="Magnuson J."/>
            <person name="Mondo S."/>
            <person name="Nolan M."/>
            <person name="Ohm R."/>
            <person name="Pangilinan J."/>
            <person name="Park H.-J."/>
            <person name="Ramirez L."/>
            <person name="Alfaro M."/>
            <person name="Sun H."/>
            <person name="Tritt A."/>
            <person name="Yoshinaga Y."/>
            <person name="Zwiers L.-H."/>
            <person name="Turgeon B."/>
            <person name="Goodwin S."/>
            <person name="Spatafora J."/>
            <person name="Crous P."/>
            <person name="Grigoriev I."/>
        </authorList>
    </citation>
    <scope>NUCLEOTIDE SEQUENCE</scope>
    <source>
        <strain evidence="10">CBS 279.74</strain>
    </source>
</reference>
<dbReference type="InterPro" id="IPR046936">
    <property type="entry name" value="BIM1-like"/>
</dbReference>
<dbReference type="OrthoDB" id="5329488at2759"/>
<proteinExistence type="predicted"/>
<dbReference type="GO" id="GO:0098552">
    <property type="term" value="C:side of membrane"/>
    <property type="evidence" value="ECO:0007669"/>
    <property type="project" value="UniProtKB-KW"/>
</dbReference>
<keyword evidence="5" id="KW-0472">Membrane</keyword>
<keyword evidence="7" id="KW-0449">Lipoprotein</keyword>
<dbReference type="PANTHER" id="PTHR34992">
    <property type="entry name" value="HYPHAL ANASTAMOSIS-7 PROTEIN"/>
    <property type="match status" value="1"/>
</dbReference>
<feature type="domain" description="Copper acquisition factor BIM1-like" evidence="9">
    <location>
        <begin position="16"/>
        <end position="199"/>
    </location>
</feature>
<dbReference type="GO" id="GO:0005886">
    <property type="term" value="C:plasma membrane"/>
    <property type="evidence" value="ECO:0007669"/>
    <property type="project" value="UniProtKB-SubCell"/>
</dbReference>
<organism evidence="10 11">
    <name type="scientific">Pleomassaria siparia CBS 279.74</name>
    <dbReference type="NCBI Taxonomy" id="1314801"/>
    <lineage>
        <taxon>Eukaryota</taxon>
        <taxon>Fungi</taxon>
        <taxon>Dikarya</taxon>
        <taxon>Ascomycota</taxon>
        <taxon>Pezizomycotina</taxon>
        <taxon>Dothideomycetes</taxon>
        <taxon>Pleosporomycetidae</taxon>
        <taxon>Pleosporales</taxon>
        <taxon>Pleomassariaceae</taxon>
        <taxon>Pleomassaria</taxon>
    </lineage>
</organism>
<evidence type="ECO:0000259" key="9">
    <source>
        <dbReference type="Pfam" id="PF20238"/>
    </source>
</evidence>
<keyword evidence="3" id="KW-0336">GPI-anchor</keyword>
<evidence type="ECO:0000256" key="8">
    <source>
        <dbReference type="SAM" id="SignalP"/>
    </source>
</evidence>
<keyword evidence="2" id="KW-1003">Cell membrane</keyword>
<evidence type="ECO:0000256" key="6">
    <source>
        <dbReference type="ARBA" id="ARBA00023180"/>
    </source>
</evidence>
<dbReference type="AlphaFoldDB" id="A0A6G1KNR3"/>
<dbReference type="Proteomes" id="UP000799428">
    <property type="component" value="Unassembled WGS sequence"/>
</dbReference>
<feature type="chain" id="PRO_5026187740" description="Copper acquisition factor BIM1-like domain-containing protein" evidence="8">
    <location>
        <begin position="17"/>
        <end position="244"/>
    </location>
</feature>
<evidence type="ECO:0000256" key="5">
    <source>
        <dbReference type="ARBA" id="ARBA00023136"/>
    </source>
</evidence>
<evidence type="ECO:0000256" key="1">
    <source>
        <dbReference type="ARBA" id="ARBA00004609"/>
    </source>
</evidence>
<gene>
    <name evidence="10" type="ORF">K504DRAFT_368318</name>
</gene>
<keyword evidence="6" id="KW-0325">Glycoprotein</keyword>